<dbReference type="OrthoDB" id="9789432at2"/>
<keyword evidence="2" id="KW-1185">Reference proteome</keyword>
<dbReference type="KEGG" id="mbac:BN1209_1086"/>
<dbReference type="EMBL" id="LN794158">
    <property type="protein sequence ID" value="CEN56127.1"/>
    <property type="molecule type" value="Genomic_DNA"/>
</dbReference>
<dbReference type="AlphaFoldDB" id="A0A0B7J062"/>
<name>A0A0B7J062_9PROT</name>
<evidence type="ECO:0008006" key="3">
    <source>
        <dbReference type="Google" id="ProtNLM"/>
    </source>
</evidence>
<dbReference type="Pfam" id="PF08897">
    <property type="entry name" value="DUF1841"/>
    <property type="match status" value="1"/>
</dbReference>
<dbReference type="RefSeq" id="WP_045751291.1">
    <property type="nucleotide sequence ID" value="NZ_LN794158.1"/>
</dbReference>
<dbReference type="STRING" id="1581680.BN1209_1086"/>
<protein>
    <recommendedName>
        <fullName evidence="3">DUF1841 domain-containing protein</fullName>
    </recommendedName>
</protein>
<organism evidence="1 2">
    <name type="scientific">Candidatus Methylopumilus turicensis</name>
    <dbReference type="NCBI Taxonomy" id="1581680"/>
    <lineage>
        <taxon>Bacteria</taxon>
        <taxon>Pseudomonadati</taxon>
        <taxon>Pseudomonadota</taxon>
        <taxon>Betaproteobacteria</taxon>
        <taxon>Nitrosomonadales</taxon>
        <taxon>Methylophilaceae</taxon>
        <taxon>Candidatus Methylopumilus</taxon>
    </lineage>
</organism>
<dbReference type="HOGENOM" id="CLU_120353_0_0_4"/>
<evidence type="ECO:0000313" key="2">
    <source>
        <dbReference type="Proteomes" id="UP000056322"/>
    </source>
</evidence>
<proteinExistence type="predicted"/>
<reference evidence="2" key="1">
    <citation type="submission" date="2014-12" db="EMBL/GenBank/DDBJ databases">
        <authorList>
            <person name="Salcher M.M."/>
        </authorList>
    </citation>
    <scope>NUCLEOTIDE SEQUENCE [LARGE SCALE GENOMIC DNA]</scope>
    <source>
        <strain evidence="2">MMS-10A-171</strain>
    </source>
</reference>
<accession>A0A0B7J062</accession>
<gene>
    <name evidence="1" type="ORF">BN1209_1086</name>
</gene>
<evidence type="ECO:0000313" key="1">
    <source>
        <dbReference type="EMBL" id="CEN56127.1"/>
    </source>
</evidence>
<sequence length="144" mass="16439">MALFNPTRDQVRQFFFDTWAKFQAKQTLTDLEVIALQVIHMHPEYHAVLDAPERFMEQAYFPEMGETNPFLHMSLHMSVLEQVAINQPIGIAAAYQALKLKHGNESDAQHDLMDCLAETIWQAQRDTTAPNAEAYVACMQAKTN</sequence>
<dbReference type="Proteomes" id="UP000056322">
    <property type="component" value="Chromosome 1"/>
</dbReference>
<dbReference type="InterPro" id="IPR014993">
    <property type="entry name" value="DUF1841"/>
</dbReference>